<dbReference type="Pfam" id="PF13231">
    <property type="entry name" value="PMT_2"/>
    <property type="match status" value="1"/>
</dbReference>
<dbReference type="InterPro" id="IPR038731">
    <property type="entry name" value="RgtA/B/C-like"/>
</dbReference>
<feature type="transmembrane region" description="Helical" evidence="8">
    <location>
        <begin position="218"/>
        <end position="242"/>
    </location>
</feature>
<dbReference type="Proteomes" id="UP000177785">
    <property type="component" value="Unassembled WGS sequence"/>
</dbReference>
<comment type="subcellular location">
    <subcellularLocation>
        <location evidence="1">Cell membrane</location>
        <topology evidence="1">Multi-pass membrane protein</topology>
    </subcellularLocation>
</comment>
<dbReference type="AlphaFoldDB" id="A0A1G2G6N5"/>
<evidence type="ECO:0000313" key="11">
    <source>
        <dbReference type="Proteomes" id="UP000177785"/>
    </source>
</evidence>
<dbReference type="PANTHER" id="PTHR33908:SF11">
    <property type="entry name" value="MEMBRANE PROTEIN"/>
    <property type="match status" value="1"/>
</dbReference>
<dbReference type="STRING" id="1802115.A2756_03035"/>
<feature type="transmembrane region" description="Helical" evidence="8">
    <location>
        <begin position="382"/>
        <end position="400"/>
    </location>
</feature>
<keyword evidence="7 8" id="KW-0472">Membrane</keyword>
<dbReference type="InterPro" id="IPR050297">
    <property type="entry name" value="LipidA_mod_glycosyltrf_83"/>
</dbReference>
<feature type="transmembrane region" description="Helical" evidence="8">
    <location>
        <begin position="127"/>
        <end position="145"/>
    </location>
</feature>
<reference evidence="10 11" key="1">
    <citation type="journal article" date="2016" name="Nat. Commun.">
        <title>Thousands of microbial genomes shed light on interconnected biogeochemical processes in an aquifer system.</title>
        <authorList>
            <person name="Anantharaman K."/>
            <person name="Brown C.T."/>
            <person name="Hug L.A."/>
            <person name="Sharon I."/>
            <person name="Castelle C.J."/>
            <person name="Probst A.J."/>
            <person name="Thomas B.C."/>
            <person name="Singh A."/>
            <person name="Wilkins M.J."/>
            <person name="Karaoz U."/>
            <person name="Brodie E.L."/>
            <person name="Williams K.H."/>
            <person name="Hubbard S.S."/>
            <person name="Banfield J.F."/>
        </authorList>
    </citation>
    <scope>NUCLEOTIDE SEQUENCE [LARGE SCALE GENOMIC DNA]</scope>
</reference>
<dbReference type="GO" id="GO:0009103">
    <property type="term" value="P:lipopolysaccharide biosynthetic process"/>
    <property type="evidence" value="ECO:0007669"/>
    <property type="project" value="UniProtKB-ARBA"/>
</dbReference>
<evidence type="ECO:0000256" key="1">
    <source>
        <dbReference type="ARBA" id="ARBA00004651"/>
    </source>
</evidence>
<feature type="transmembrane region" description="Helical" evidence="8">
    <location>
        <begin position="254"/>
        <end position="274"/>
    </location>
</feature>
<sequence length="611" mass="69707">MELGIYFLNANLKSINFFPKPYYVDMAIKTNPTAPQWQKHALIVILLLAAVLRLWGLGRGDVLGDEGSYAFRGLGMLDFDEASLQTTPLEWFDPASPWWLSLSFHDHPPLVFFIQHIFMGIFGETNIGFRLPSALLGIASVYLLYKIGETLYGKRPGFLAASILAVSVNHVYISRLGLQESYVIFFILLTAYFFLRSFHEASVPHTPQNPDAILLAGISLGLAVLTKYTALAIAPILASYLLLTNPRQFLNKKLWLAILLAIFVASPVIVYNLMLYKTRGHFDFQLSYIFHQYPEVWKITPGKEIGTIPDRIRGFPANLIASNSWLMISLWAISLLAFLWALAIATWQKIPYRAIITKHLFLLLSFLFLLALILFIGPAPRFLSYLAPYIALSVACLGIYAYDRLYTHWQKLGIAIFLVICVFEVFYTYNSAIRWYPVGQKTWAYASIRYENYNWGYNTLDAYLAKELEGKIPAFTFQSKYQFIDRIQTTAIARDKKLGYKGYAALIVYDKNIFNTSQLWIIDRLQIYHGWPVLSADAYQAALRDNGTDYFEKIGIKTTYFIKPLDSILLKSPELRSLVGATLEQELKTQNVVPVSLPNAKDEEAFRVYKF</sequence>
<dbReference type="GO" id="GO:0016763">
    <property type="term" value="F:pentosyltransferase activity"/>
    <property type="evidence" value="ECO:0007669"/>
    <property type="project" value="TreeGrafter"/>
</dbReference>
<evidence type="ECO:0000256" key="2">
    <source>
        <dbReference type="ARBA" id="ARBA00022475"/>
    </source>
</evidence>
<evidence type="ECO:0000256" key="4">
    <source>
        <dbReference type="ARBA" id="ARBA00022679"/>
    </source>
</evidence>
<organism evidence="10 11">
    <name type="scientific">Candidatus Ryanbacteria bacterium RIFCSPHIGHO2_01_FULL_48_27</name>
    <dbReference type="NCBI Taxonomy" id="1802115"/>
    <lineage>
        <taxon>Bacteria</taxon>
        <taxon>Candidatus Ryaniibacteriota</taxon>
    </lineage>
</organism>
<evidence type="ECO:0000313" key="10">
    <source>
        <dbReference type="EMBL" id="OGZ45857.1"/>
    </source>
</evidence>
<evidence type="ECO:0000256" key="7">
    <source>
        <dbReference type="ARBA" id="ARBA00023136"/>
    </source>
</evidence>
<evidence type="ECO:0000256" key="5">
    <source>
        <dbReference type="ARBA" id="ARBA00022692"/>
    </source>
</evidence>
<keyword evidence="5 8" id="KW-0812">Transmembrane</keyword>
<feature type="domain" description="Glycosyltransferase RgtA/B/C/D-like" evidence="9">
    <location>
        <begin position="106"/>
        <end position="271"/>
    </location>
</feature>
<protein>
    <recommendedName>
        <fullName evidence="9">Glycosyltransferase RgtA/B/C/D-like domain-containing protein</fullName>
    </recommendedName>
</protein>
<evidence type="ECO:0000256" key="6">
    <source>
        <dbReference type="ARBA" id="ARBA00022989"/>
    </source>
</evidence>
<dbReference type="PANTHER" id="PTHR33908">
    <property type="entry name" value="MANNOSYLTRANSFERASE YKCB-RELATED"/>
    <property type="match status" value="1"/>
</dbReference>
<keyword evidence="3" id="KW-0328">Glycosyltransferase</keyword>
<dbReference type="GO" id="GO:0005886">
    <property type="term" value="C:plasma membrane"/>
    <property type="evidence" value="ECO:0007669"/>
    <property type="project" value="UniProtKB-SubCell"/>
</dbReference>
<comment type="caution">
    <text evidence="10">The sequence shown here is derived from an EMBL/GenBank/DDBJ whole genome shotgun (WGS) entry which is preliminary data.</text>
</comment>
<feature type="transmembrane region" description="Helical" evidence="8">
    <location>
        <begin position="359"/>
        <end position="376"/>
    </location>
</feature>
<keyword evidence="2" id="KW-1003">Cell membrane</keyword>
<feature type="transmembrane region" description="Helical" evidence="8">
    <location>
        <begin position="325"/>
        <end position="347"/>
    </location>
</feature>
<feature type="transmembrane region" description="Helical" evidence="8">
    <location>
        <begin position="181"/>
        <end position="198"/>
    </location>
</feature>
<proteinExistence type="predicted"/>
<evidence type="ECO:0000259" key="9">
    <source>
        <dbReference type="Pfam" id="PF13231"/>
    </source>
</evidence>
<keyword evidence="6 8" id="KW-1133">Transmembrane helix</keyword>
<evidence type="ECO:0000256" key="3">
    <source>
        <dbReference type="ARBA" id="ARBA00022676"/>
    </source>
</evidence>
<gene>
    <name evidence="10" type="ORF">A2756_03035</name>
</gene>
<evidence type="ECO:0000256" key="8">
    <source>
        <dbReference type="SAM" id="Phobius"/>
    </source>
</evidence>
<feature type="transmembrane region" description="Helical" evidence="8">
    <location>
        <begin position="412"/>
        <end position="429"/>
    </location>
</feature>
<keyword evidence="4" id="KW-0808">Transferase</keyword>
<dbReference type="EMBL" id="MHNL01000005">
    <property type="protein sequence ID" value="OGZ45857.1"/>
    <property type="molecule type" value="Genomic_DNA"/>
</dbReference>
<accession>A0A1G2G6N5</accession>
<name>A0A1G2G6N5_9BACT</name>